<evidence type="ECO:0000313" key="2">
    <source>
        <dbReference type="Proteomes" id="UP000828941"/>
    </source>
</evidence>
<accession>A0ACB9M2S1</accession>
<comment type="caution">
    <text evidence="1">The sequence shown here is derived from an EMBL/GenBank/DDBJ whole genome shotgun (WGS) entry which is preliminary data.</text>
</comment>
<protein>
    <submittedName>
        <fullName evidence="1">Uncharacterized protein</fullName>
    </submittedName>
</protein>
<dbReference type="Proteomes" id="UP000828941">
    <property type="component" value="Chromosome 10"/>
</dbReference>
<sequence length="552" mass="63319">MLSKLRVLKLFPHRLPRRVASGNASRYFLYSNPLCTMLESQKITESPELPGWLKAFQNQSPENADSDEDFVIPSLASWVDARMVDGQTRVLRHPLSQDKDADVEAISKVLKERYPSPEKATQALNGCAFLLSNSLAEQILKRFNNVWISAFGFFNWAKTQTGYDHSPELYTFMVDILGKSKKFDLMWKLVEEMRQLGYLTFDTMTKVMRRLSKAGEYKEAIESFRRLEEFGINKDTASLNVLLDALVKGNSVENAQNVAMELKNSIPLNSHSFNVLIHGWCKIRKFDKADEVMEDMKKHGFHPDAISYTSYIEAYCREKDFRKVDEVFEKMKEDGCLPNTVTYTIVMHALGKAGQLTEALEVYEKMKHNGCVPDAKFYSSLIFILGQAGRLKDAREVFDDMPKQGVTPDVVTYNTMISIACNHSQEEEALKLLKEMEESPLKPDLETYHPLLKMCCRKKRMKVLNFLLDHMFRNDLSLDLATYTLLVNGLCKSGKPERASFFFEEMISRGLSPSVKTFKILVEELEQRSMLKEKEHVKSLMAQARSEKQTTT</sequence>
<name>A0ACB9M2S1_BAUVA</name>
<gene>
    <name evidence="1" type="ORF">L6164_025707</name>
</gene>
<evidence type="ECO:0000313" key="1">
    <source>
        <dbReference type="EMBL" id="KAI4317876.1"/>
    </source>
</evidence>
<keyword evidence="2" id="KW-1185">Reference proteome</keyword>
<proteinExistence type="predicted"/>
<reference evidence="1 2" key="1">
    <citation type="journal article" date="2022" name="DNA Res.">
        <title>Chromosomal-level genome assembly of the orchid tree Bauhinia variegata (Leguminosae; Cercidoideae) supports the allotetraploid origin hypothesis of Bauhinia.</title>
        <authorList>
            <person name="Zhong Y."/>
            <person name="Chen Y."/>
            <person name="Zheng D."/>
            <person name="Pang J."/>
            <person name="Liu Y."/>
            <person name="Luo S."/>
            <person name="Meng S."/>
            <person name="Qian L."/>
            <person name="Wei D."/>
            <person name="Dai S."/>
            <person name="Zhou R."/>
        </authorList>
    </citation>
    <scope>NUCLEOTIDE SEQUENCE [LARGE SCALE GENOMIC DNA]</scope>
    <source>
        <strain evidence="1">BV-YZ2020</strain>
    </source>
</reference>
<organism evidence="1 2">
    <name type="scientific">Bauhinia variegata</name>
    <name type="common">Purple orchid tree</name>
    <name type="synonym">Phanera variegata</name>
    <dbReference type="NCBI Taxonomy" id="167791"/>
    <lineage>
        <taxon>Eukaryota</taxon>
        <taxon>Viridiplantae</taxon>
        <taxon>Streptophyta</taxon>
        <taxon>Embryophyta</taxon>
        <taxon>Tracheophyta</taxon>
        <taxon>Spermatophyta</taxon>
        <taxon>Magnoliopsida</taxon>
        <taxon>eudicotyledons</taxon>
        <taxon>Gunneridae</taxon>
        <taxon>Pentapetalae</taxon>
        <taxon>rosids</taxon>
        <taxon>fabids</taxon>
        <taxon>Fabales</taxon>
        <taxon>Fabaceae</taxon>
        <taxon>Cercidoideae</taxon>
        <taxon>Cercideae</taxon>
        <taxon>Bauhiniinae</taxon>
        <taxon>Bauhinia</taxon>
    </lineage>
</organism>
<dbReference type="EMBL" id="CM039435">
    <property type="protein sequence ID" value="KAI4317876.1"/>
    <property type="molecule type" value="Genomic_DNA"/>
</dbReference>